<feature type="domain" description="HIT" evidence="2">
    <location>
        <begin position="6"/>
        <end position="113"/>
    </location>
</feature>
<dbReference type="Proteomes" id="UP001620405">
    <property type="component" value="Unassembled WGS sequence"/>
</dbReference>
<evidence type="ECO:0000259" key="2">
    <source>
        <dbReference type="PROSITE" id="PS51084"/>
    </source>
</evidence>
<comment type="caution">
    <text evidence="3">The sequence shown here is derived from an EMBL/GenBank/DDBJ whole genome shotgun (WGS) entry which is preliminary data.</text>
</comment>
<dbReference type="PANTHER" id="PTHR46648:SF1">
    <property type="entry name" value="ADENOSINE 5'-MONOPHOSPHORAMIDASE HNT1"/>
    <property type="match status" value="1"/>
</dbReference>
<organism evidence="3 4">
    <name type="scientific">Dyella lipolytica</name>
    <dbReference type="NCBI Taxonomy" id="1867835"/>
    <lineage>
        <taxon>Bacteria</taxon>
        <taxon>Pseudomonadati</taxon>
        <taxon>Pseudomonadota</taxon>
        <taxon>Gammaproteobacteria</taxon>
        <taxon>Lysobacterales</taxon>
        <taxon>Rhodanobacteraceae</taxon>
        <taxon>Dyella</taxon>
    </lineage>
</organism>
<name>A0ABW8IXY2_9GAMM</name>
<dbReference type="PROSITE" id="PS51084">
    <property type="entry name" value="HIT_2"/>
    <property type="match status" value="1"/>
</dbReference>
<dbReference type="SUPFAM" id="SSF54197">
    <property type="entry name" value="HIT-like"/>
    <property type="match status" value="1"/>
</dbReference>
<dbReference type="InterPro" id="IPR001310">
    <property type="entry name" value="Histidine_triad_HIT"/>
</dbReference>
<evidence type="ECO:0000313" key="4">
    <source>
        <dbReference type="Proteomes" id="UP001620405"/>
    </source>
</evidence>
<feature type="short sequence motif" description="Histidine triad motif" evidence="1">
    <location>
        <begin position="98"/>
        <end position="102"/>
    </location>
</feature>
<dbReference type="PANTHER" id="PTHR46648">
    <property type="entry name" value="HIT FAMILY PROTEIN 1"/>
    <property type="match status" value="1"/>
</dbReference>
<proteinExistence type="predicted"/>
<evidence type="ECO:0000256" key="1">
    <source>
        <dbReference type="PROSITE-ProRule" id="PRU00464"/>
    </source>
</evidence>
<dbReference type="Pfam" id="PF01230">
    <property type="entry name" value="HIT"/>
    <property type="match status" value="1"/>
</dbReference>
<dbReference type="RefSeq" id="WP_284396619.1">
    <property type="nucleotide sequence ID" value="NZ_BSNQ01000003.1"/>
</dbReference>
<dbReference type="InterPro" id="IPR036265">
    <property type="entry name" value="HIT-like_sf"/>
</dbReference>
<gene>
    <name evidence="3" type="ORF">ISP13_14380</name>
</gene>
<sequence length="182" mass="20313">MNTACIFCAIEAGEPNAGVVAQDAHTITLLDLGEHRHGYLLIAPRHHYTDIREMDEAAIDAVFLAVKRAVHCIDQEFPGDGMCVWQSTHSPDVPCITHAHFHVHPRHVASIQGECHTHADTHFFATSVPAFIQRLRRHMLDTRVILNKQINAMTPLGESRSTSCDWHPRLSLWCGCNARAVA</sequence>
<keyword evidence="4" id="KW-1185">Reference proteome</keyword>
<dbReference type="InterPro" id="IPR011146">
    <property type="entry name" value="HIT-like"/>
</dbReference>
<dbReference type="Gene3D" id="3.30.428.10">
    <property type="entry name" value="HIT-like"/>
    <property type="match status" value="1"/>
</dbReference>
<accession>A0ABW8IXY2</accession>
<dbReference type="EMBL" id="JADIKG010000013">
    <property type="protein sequence ID" value="MFK2874727.1"/>
    <property type="molecule type" value="Genomic_DNA"/>
</dbReference>
<reference evidence="3 4" key="1">
    <citation type="submission" date="2020-10" db="EMBL/GenBank/DDBJ databases">
        <title>Phylogeny of dyella-like bacteria.</title>
        <authorList>
            <person name="Fu J."/>
        </authorList>
    </citation>
    <scope>NUCLEOTIDE SEQUENCE [LARGE SCALE GENOMIC DNA]</scope>
    <source>
        <strain evidence="3 4">DHOB07</strain>
    </source>
</reference>
<evidence type="ECO:0000313" key="3">
    <source>
        <dbReference type="EMBL" id="MFK2874727.1"/>
    </source>
</evidence>
<protein>
    <submittedName>
        <fullName evidence="3">HIT family protein</fullName>
    </submittedName>
</protein>